<protein>
    <submittedName>
        <fullName evidence="2">Uncharacterized protein</fullName>
    </submittedName>
</protein>
<feature type="compositionally biased region" description="Low complexity" evidence="1">
    <location>
        <begin position="146"/>
        <end position="169"/>
    </location>
</feature>
<organism evidence="2">
    <name type="scientific">Cladocopium goreaui</name>
    <dbReference type="NCBI Taxonomy" id="2562237"/>
    <lineage>
        <taxon>Eukaryota</taxon>
        <taxon>Sar</taxon>
        <taxon>Alveolata</taxon>
        <taxon>Dinophyceae</taxon>
        <taxon>Suessiales</taxon>
        <taxon>Symbiodiniaceae</taxon>
        <taxon>Cladocopium</taxon>
    </lineage>
</organism>
<gene>
    <name evidence="2" type="ORF">C1SCF055_LOCUS45313</name>
</gene>
<feature type="compositionally biased region" description="Basic residues" evidence="1">
    <location>
        <begin position="96"/>
        <end position="114"/>
    </location>
</feature>
<dbReference type="EMBL" id="CAMXCT020006843">
    <property type="protein sequence ID" value="CAL1174321.1"/>
    <property type="molecule type" value="Genomic_DNA"/>
</dbReference>
<keyword evidence="4" id="KW-1185">Reference proteome</keyword>
<evidence type="ECO:0000313" key="4">
    <source>
        <dbReference type="Proteomes" id="UP001152797"/>
    </source>
</evidence>
<feature type="compositionally biased region" description="Basic and acidic residues" evidence="1">
    <location>
        <begin position="44"/>
        <end position="57"/>
    </location>
</feature>
<dbReference type="AlphaFoldDB" id="A0A9P1M4Q0"/>
<dbReference type="EMBL" id="CAMXCT010006843">
    <property type="protein sequence ID" value="CAI4020946.1"/>
    <property type="molecule type" value="Genomic_DNA"/>
</dbReference>
<reference evidence="2" key="1">
    <citation type="submission" date="2022-10" db="EMBL/GenBank/DDBJ databases">
        <authorList>
            <person name="Chen Y."/>
            <person name="Dougan E. K."/>
            <person name="Chan C."/>
            <person name="Rhodes N."/>
            <person name="Thang M."/>
        </authorList>
    </citation>
    <scope>NUCLEOTIDE SEQUENCE</scope>
</reference>
<name>A0A9P1M4Q0_9DINO</name>
<dbReference type="EMBL" id="CAMXCT030006843">
    <property type="protein sequence ID" value="CAL4808258.1"/>
    <property type="molecule type" value="Genomic_DNA"/>
</dbReference>
<comment type="caution">
    <text evidence="2">The sequence shown here is derived from an EMBL/GenBank/DDBJ whole genome shotgun (WGS) entry which is preliminary data.</text>
</comment>
<accession>A0A9P1M4Q0</accession>
<reference evidence="3" key="2">
    <citation type="submission" date="2024-04" db="EMBL/GenBank/DDBJ databases">
        <authorList>
            <person name="Chen Y."/>
            <person name="Shah S."/>
            <person name="Dougan E. K."/>
            <person name="Thang M."/>
            <person name="Chan C."/>
        </authorList>
    </citation>
    <scope>NUCLEOTIDE SEQUENCE [LARGE SCALE GENOMIC DNA]</scope>
</reference>
<feature type="compositionally biased region" description="Basic and acidic residues" evidence="1">
    <location>
        <begin position="129"/>
        <end position="145"/>
    </location>
</feature>
<evidence type="ECO:0000313" key="3">
    <source>
        <dbReference type="EMBL" id="CAL1174321.1"/>
    </source>
</evidence>
<evidence type="ECO:0000256" key="1">
    <source>
        <dbReference type="SAM" id="MobiDB-lite"/>
    </source>
</evidence>
<sequence length="335" mass="36501">MDTSSIVVDMVRVRLSDAAPPANQASHGSHVDAAHASPTQPTFHAEREHKQDDKNKDPVTSNPALPRATSVGEILAASEEEPETDKAIKKPATSTRRGRTTTRGRGRGRGRPARRATQNNQQDDNTGGSKEEGKTKDMDGGDKTPSRAASSKAKPSPSPRSHSPKTSSPCPERVLKRPAAKAAAAEVPADESVKKALWIQFHNMDHPVKLDSLTSQQEAMLENGVPRSYVPDPSEAPPPKVPRHTKTPETKNKQKKDTASSSPRTPFKRPAAKAPSKSGSDAPKFTSHIHKCGWEVRTYSRFGNQPGKYYVYYHPDGYEYRSFKAAQALGFVADE</sequence>
<feature type="region of interest" description="Disordered" evidence="1">
    <location>
        <begin position="18"/>
        <end position="191"/>
    </location>
</feature>
<proteinExistence type="predicted"/>
<evidence type="ECO:0000313" key="2">
    <source>
        <dbReference type="EMBL" id="CAI4020946.1"/>
    </source>
</evidence>
<feature type="compositionally biased region" description="Basic and acidic residues" evidence="1">
    <location>
        <begin position="246"/>
        <end position="258"/>
    </location>
</feature>
<feature type="region of interest" description="Disordered" evidence="1">
    <location>
        <begin position="225"/>
        <end position="285"/>
    </location>
</feature>
<feature type="compositionally biased region" description="Polar residues" evidence="1">
    <location>
        <begin position="118"/>
        <end position="128"/>
    </location>
</feature>
<dbReference type="Proteomes" id="UP001152797">
    <property type="component" value="Unassembled WGS sequence"/>
</dbReference>